<evidence type="ECO:0000256" key="4">
    <source>
        <dbReference type="SAM" id="MobiDB-lite"/>
    </source>
</evidence>
<dbReference type="GO" id="GO:0000978">
    <property type="term" value="F:RNA polymerase II cis-regulatory region sequence-specific DNA binding"/>
    <property type="evidence" value="ECO:0007669"/>
    <property type="project" value="TreeGrafter"/>
</dbReference>
<sequence>MLDRIKFHVAHLFETQEKFKVAREQYEKLLLEQDLKPVLRADICRRLGWLYHICETFGERTEREAAATKYLQAAVDAEPKSGQSLYLLGRCFASSGKVHEAFLAYRNSVDKSESNADTWCSIGPVSMRLGCSIDAIIVLYQQQNQPMDALQAYICAVQIDKKHTPAWTNLGLLYESVHQFRDALYCYTNSVRGIETQVPQSLSQRIRLLQTQLDNAPTPLPANKTRSLPCIEDAWNLPVTSELNARQQQIMLRQNRQTMVTKQEGPNIKRFKPGEEPQPAKPSFYLTQQQIQMMNYLQQNQNSLTQQQQQLLTQLQHQYRQMQQSQVRVKSELSQSRASFYPTLPCSPNLSPSGGVSDQELQAILSQDITSVATSLAEDLLSQLAQDGDIELDSSLIPTPTQTPDPPKPEVTRVKSESQSSVKAPLPHLDMNARDLINLCKNVCESESLNDTSILDFNAPPPRPCSPPKFKLMKEQLSPPTPSVFVETKKDCYNPCLQDFVMQYPISVIRGMATALKLDLGLFSTKSLVEAHPDHACEVRTQLQQCVDENFDPQLGRKGWGCVSHRSSTTVAKYASYQASSFQESLKEEQEKMCGIIRPMDSDSDSRDSFGPGAKAGRRKAKSGHRIIKFGTNVDLSDERKWRAQLQELQKLPAFARVVSAGNMLSHVGHPILGMNTVQLYMKVPGSRTPGHQENNNFCSVNINIGPGDCEWFGVPDAYWGSLRSLCEK</sequence>
<dbReference type="GO" id="GO:0044666">
    <property type="term" value="C:MLL3/4 complex"/>
    <property type="evidence" value="ECO:0007669"/>
    <property type="project" value="TreeGrafter"/>
</dbReference>
<dbReference type="GO" id="GO:0031490">
    <property type="term" value="F:chromatin DNA binding"/>
    <property type="evidence" value="ECO:0007669"/>
    <property type="project" value="TreeGrafter"/>
</dbReference>
<organism evidence="6 7">
    <name type="scientific">Artemia franciscana</name>
    <name type="common">Brine shrimp</name>
    <name type="synonym">Artemia sanfranciscana</name>
    <dbReference type="NCBI Taxonomy" id="6661"/>
    <lineage>
        <taxon>Eukaryota</taxon>
        <taxon>Metazoa</taxon>
        <taxon>Ecdysozoa</taxon>
        <taxon>Arthropoda</taxon>
        <taxon>Crustacea</taxon>
        <taxon>Branchiopoda</taxon>
        <taxon>Anostraca</taxon>
        <taxon>Artemiidae</taxon>
        <taxon>Artemia</taxon>
    </lineage>
</organism>
<evidence type="ECO:0000256" key="1">
    <source>
        <dbReference type="ARBA" id="ARBA00004123"/>
    </source>
</evidence>
<gene>
    <name evidence="6" type="ORF">QYM36_017691</name>
</gene>
<dbReference type="EMBL" id="JAVRJZ010000052">
    <property type="protein sequence ID" value="KAK2703970.1"/>
    <property type="molecule type" value="Genomic_DNA"/>
</dbReference>
<dbReference type="AlphaFoldDB" id="A0AA88H845"/>
<protein>
    <recommendedName>
        <fullName evidence="5">JmjC domain-containing protein</fullName>
    </recommendedName>
</protein>
<dbReference type="Gene3D" id="2.60.120.650">
    <property type="entry name" value="Cupin"/>
    <property type="match status" value="1"/>
</dbReference>
<dbReference type="Proteomes" id="UP001187531">
    <property type="component" value="Unassembled WGS sequence"/>
</dbReference>
<comment type="subcellular location">
    <subcellularLocation>
        <location evidence="1">Nucleus</location>
    </subcellularLocation>
</comment>
<dbReference type="GO" id="GO:0071558">
    <property type="term" value="F:histone H3K27me2/H3K27me3 demethylase activity"/>
    <property type="evidence" value="ECO:0007669"/>
    <property type="project" value="TreeGrafter"/>
</dbReference>
<accession>A0AA88H845</accession>
<evidence type="ECO:0000313" key="6">
    <source>
        <dbReference type="EMBL" id="KAK2703970.1"/>
    </source>
</evidence>
<feature type="compositionally biased region" description="Basic and acidic residues" evidence="4">
    <location>
        <begin position="407"/>
        <end position="416"/>
    </location>
</feature>
<evidence type="ECO:0000259" key="5">
    <source>
        <dbReference type="PROSITE" id="PS51184"/>
    </source>
</evidence>
<evidence type="ECO:0000256" key="2">
    <source>
        <dbReference type="ARBA" id="ARBA00023242"/>
    </source>
</evidence>
<evidence type="ECO:0000256" key="3">
    <source>
        <dbReference type="ARBA" id="ARBA00034483"/>
    </source>
</evidence>
<dbReference type="PANTHER" id="PTHR14017:SF1">
    <property type="entry name" value="LD02225P"/>
    <property type="match status" value="1"/>
</dbReference>
<evidence type="ECO:0000313" key="7">
    <source>
        <dbReference type="Proteomes" id="UP001187531"/>
    </source>
</evidence>
<reference evidence="6" key="1">
    <citation type="submission" date="2023-07" db="EMBL/GenBank/DDBJ databases">
        <title>Chromosome-level genome assembly of Artemia franciscana.</title>
        <authorList>
            <person name="Jo E."/>
        </authorList>
    </citation>
    <scope>NUCLEOTIDE SEQUENCE</scope>
    <source>
        <tissue evidence="6">Whole body</tissue>
    </source>
</reference>
<feature type="region of interest" description="Disordered" evidence="4">
    <location>
        <begin position="598"/>
        <end position="623"/>
    </location>
</feature>
<proteinExistence type="inferred from homology"/>
<dbReference type="PROSITE" id="PS51184">
    <property type="entry name" value="JMJC"/>
    <property type="match status" value="1"/>
</dbReference>
<dbReference type="Gene3D" id="1.25.40.10">
    <property type="entry name" value="Tetratricopeptide repeat domain"/>
    <property type="match status" value="2"/>
</dbReference>
<comment type="similarity">
    <text evidence="3">Belongs to the UTX family.</text>
</comment>
<dbReference type="SMART" id="SM00028">
    <property type="entry name" value="TPR"/>
    <property type="match status" value="3"/>
</dbReference>
<dbReference type="PANTHER" id="PTHR14017">
    <property type="entry name" value="LYSINE-SPECIFIC DEMETHYLASE"/>
    <property type="match status" value="1"/>
</dbReference>
<dbReference type="InterPro" id="IPR003347">
    <property type="entry name" value="JmjC_dom"/>
</dbReference>
<feature type="region of interest" description="Disordered" evidence="4">
    <location>
        <begin position="258"/>
        <end position="281"/>
    </location>
</feature>
<dbReference type="InterPro" id="IPR011990">
    <property type="entry name" value="TPR-like_helical_dom_sf"/>
</dbReference>
<feature type="region of interest" description="Disordered" evidence="4">
    <location>
        <begin position="393"/>
        <end position="425"/>
    </location>
</feature>
<dbReference type="InterPro" id="IPR051630">
    <property type="entry name" value="Corepressor-Demethylase"/>
</dbReference>
<dbReference type="InterPro" id="IPR019734">
    <property type="entry name" value="TPR_rpt"/>
</dbReference>
<dbReference type="SUPFAM" id="SSF51197">
    <property type="entry name" value="Clavaminate synthase-like"/>
    <property type="match status" value="1"/>
</dbReference>
<dbReference type="Pfam" id="PF02373">
    <property type="entry name" value="JmjC"/>
    <property type="match status" value="1"/>
</dbReference>
<name>A0AA88H845_ARTSF</name>
<feature type="domain" description="JmjC" evidence="5">
    <location>
        <begin position="641"/>
        <end position="729"/>
    </location>
</feature>
<dbReference type="GO" id="GO:0010468">
    <property type="term" value="P:regulation of gene expression"/>
    <property type="evidence" value="ECO:0007669"/>
    <property type="project" value="TreeGrafter"/>
</dbReference>
<dbReference type="SUPFAM" id="SSF48452">
    <property type="entry name" value="TPR-like"/>
    <property type="match status" value="1"/>
</dbReference>
<comment type="caution">
    <text evidence="6">The sequence shown here is derived from an EMBL/GenBank/DDBJ whole genome shotgun (WGS) entry which is preliminary data.</text>
</comment>
<keyword evidence="7" id="KW-1185">Reference proteome</keyword>
<keyword evidence="2" id="KW-0539">Nucleus</keyword>